<evidence type="ECO:0000259" key="3">
    <source>
        <dbReference type="PROSITE" id="PS50076"/>
    </source>
</evidence>
<evidence type="ECO:0000256" key="1">
    <source>
        <dbReference type="ARBA" id="ARBA00022705"/>
    </source>
</evidence>
<keyword evidence="2" id="KW-0346">Stress response</keyword>
<dbReference type="SUPFAM" id="SSF46565">
    <property type="entry name" value="Chaperone J-domain"/>
    <property type="match status" value="1"/>
</dbReference>
<dbReference type="EMBL" id="JAFBFI010000002">
    <property type="protein sequence ID" value="MBM7691504.1"/>
    <property type="molecule type" value="Genomic_DNA"/>
</dbReference>
<accession>A0ABS2QFM3</accession>
<comment type="caution">
    <text evidence="4">The sequence shown here is derived from an EMBL/GenBank/DDBJ whole genome shotgun (WGS) entry which is preliminary data.</text>
</comment>
<dbReference type="RefSeq" id="WP_204539101.1">
    <property type="nucleotide sequence ID" value="NZ_JAFBFI010000002.1"/>
</dbReference>
<proteinExistence type="predicted"/>
<dbReference type="Gene3D" id="1.10.287.110">
    <property type="entry name" value="DnaJ domain"/>
    <property type="match status" value="1"/>
</dbReference>
<sequence length="98" mass="11689">MELQRDYELLKQEIELLRTSLHISETKVHSLKKMLKAEYEMSSDKPQNYKFMLGLDQSVDNQAVKREFKQLLKALHPDRGGDERLFKVFSDHYSKIKF</sequence>
<dbReference type="InterPro" id="IPR036869">
    <property type="entry name" value="J_dom_sf"/>
</dbReference>
<gene>
    <name evidence="4" type="ORF">JOC77_000909</name>
</gene>
<feature type="domain" description="J" evidence="3">
    <location>
        <begin position="48"/>
        <end position="98"/>
    </location>
</feature>
<organism evidence="4 5">
    <name type="scientific">Peribacillus deserti</name>
    <dbReference type="NCBI Taxonomy" id="673318"/>
    <lineage>
        <taxon>Bacteria</taxon>
        <taxon>Bacillati</taxon>
        <taxon>Bacillota</taxon>
        <taxon>Bacilli</taxon>
        <taxon>Bacillales</taxon>
        <taxon>Bacillaceae</taxon>
        <taxon>Peribacillus</taxon>
    </lineage>
</organism>
<evidence type="ECO:0000313" key="4">
    <source>
        <dbReference type="EMBL" id="MBM7691504.1"/>
    </source>
</evidence>
<dbReference type="Proteomes" id="UP000823486">
    <property type="component" value="Unassembled WGS sequence"/>
</dbReference>
<keyword evidence="5" id="KW-1185">Reference proteome</keyword>
<dbReference type="PROSITE" id="PS50076">
    <property type="entry name" value="DNAJ_2"/>
    <property type="match status" value="1"/>
</dbReference>
<name>A0ABS2QFM3_9BACI</name>
<evidence type="ECO:0000313" key="5">
    <source>
        <dbReference type="Proteomes" id="UP000823486"/>
    </source>
</evidence>
<evidence type="ECO:0000256" key="2">
    <source>
        <dbReference type="ARBA" id="ARBA00023016"/>
    </source>
</evidence>
<keyword evidence="1" id="KW-0235">DNA replication</keyword>
<reference evidence="4 5" key="1">
    <citation type="submission" date="2021-01" db="EMBL/GenBank/DDBJ databases">
        <title>Genomic Encyclopedia of Type Strains, Phase IV (KMG-IV): sequencing the most valuable type-strain genomes for metagenomic binning, comparative biology and taxonomic classification.</title>
        <authorList>
            <person name="Goeker M."/>
        </authorList>
    </citation>
    <scope>NUCLEOTIDE SEQUENCE [LARGE SCALE GENOMIC DNA]</scope>
    <source>
        <strain evidence="4 5">DSM 105482</strain>
    </source>
</reference>
<protein>
    <recommendedName>
        <fullName evidence="3">J domain-containing protein</fullName>
    </recommendedName>
</protein>
<dbReference type="InterPro" id="IPR001623">
    <property type="entry name" value="DnaJ_domain"/>
</dbReference>